<dbReference type="AlphaFoldDB" id="A0A0U5KZU6"/>
<keyword evidence="1" id="KW-0808">Transferase</keyword>
<dbReference type="Gene3D" id="3.90.550.10">
    <property type="entry name" value="Spore Coat Polysaccharide Biosynthesis Protein SpsA, Chain A"/>
    <property type="match status" value="1"/>
</dbReference>
<name>A0A0U5KZU6_9GAMM</name>
<dbReference type="PATRIC" id="fig|1619313.3.peg.191"/>
<dbReference type="OrthoDB" id="9788272at2"/>
<evidence type="ECO:0000256" key="2">
    <source>
        <dbReference type="ARBA" id="ARBA00022695"/>
    </source>
</evidence>
<proteinExistence type="predicted"/>
<dbReference type="STRING" id="1619313.EM595_0184"/>
<dbReference type="GO" id="GO:0016779">
    <property type="term" value="F:nucleotidyltransferase activity"/>
    <property type="evidence" value="ECO:0007669"/>
    <property type="project" value="UniProtKB-KW"/>
</dbReference>
<dbReference type="InterPro" id="IPR029044">
    <property type="entry name" value="Nucleotide-diphossugar_trans"/>
</dbReference>
<evidence type="ECO:0000259" key="4">
    <source>
        <dbReference type="Pfam" id="PF12804"/>
    </source>
</evidence>
<dbReference type="KEGG" id="ege:EM595_0184"/>
<dbReference type="PANTHER" id="PTHR43584:SF5">
    <property type="entry name" value="PROTEIN LICC"/>
    <property type="match status" value="1"/>
</dbReference>
<accession>A0A0U5KZU6</accession>
<gene>
    <name evidence="5" type="ORF">EM595_0184</name>
</gene>
<protein>
    <recommendedName>
        <fullName evidence="4">MobA-like NTP transferase domain-containing protein</fullName>
    </recommendedName>
</protein>
<evidence type="ECO:0000256" key="3">
    <source>
        <dbReference type="ARBA" id="ARBA00022842"/>
    </source>
</evidence>
<evidence type="ECO:0000313" key="6">
    <source>
        <dbReference type="Proteomes" id="UP000059419"/>
    </source>
</evidence>
<evidence type="ECO:0000313" key="5">
    <source>
        <dbReference type="EMBL" id="CUU22421.1"/>
    </source>
</evidence>
<sequence>MIAPRAAIFLVAGQGSRMGALTAHYPKCLLPVGQLAVLDTLLPQALKTGEREIVLVTGYQAEAVQAWLNRFYPDAGITLVHNADYAQDVNILSVEKGVNALRFPERGYSIIETDILIDPRAWPQIHHAESSSTSFWLTHGRYSAGLTGGIVEVVDDALTIDRISYQPLYDEAFEGWFKMVGMLSVAPDEVAADRRLRRQTLKQGCNQYYMAPWMAHRQALPCVALDISRQFARAFNTAADYQHAVDDYQKLLSCTEELAHANRVC</sequence>
<dbReference type="PANTHER" id="PTHR43584">
    <property type="entry name" value="NUCLEOTIDYL TRANSFERASE"/>
    <property type="match status" value="1"/>
</dbReference>
<dbReference type="Proteomes" id="UP000059419">
    <property type="component" value="Chromosome 1"/>
</dbReference>
<keyword evidence="2" id="KW-0548">Nucleotidyltransferase</keyword>
<keyword evidence="6" id="KW-1185">Reference proteome</keyword>
<dbReference type="Pfam" id="PF12804">
    <property type="entry name" value="NTP_transf_3"/>
    <property type="match status" value="1"/>
</dbReference>
<reference evidence="6" key="1">
    <citation type="submission" date="2015-11" db="EMBL/GenBank/DDBJ databases">
        <authorList>
            <person name="Blom J."/>
        </authorList>
    </citation>
    <scope>NUCLEOTIDE SEQUENCE [LARGE SCALE GENOMIC DNA]</scope>
</reference>
<dbReference type="SUPFAM" id="SSF53448">
    <property type="entry name" value="Nucleotide-diphospho-sugar transferases"/>
    <property type="match status" value="1"/>
</dbReference>
<dbReference type="RefSeq" id="WP_067426912.1">
    <property type="nucleotide sequence ID" value="NZ_JACSXG010000019.1"/>
</dbReference>
<dbReference type="InterPro" id="IPR025877">
    <property type="entry name" value="MobA-like_NTP_Trfase"/>
</dbReference>
<dbReference type="InterPro" id="IPR050065">
    <property type="entry name" value="GlmU-like"/>
</dbReference>
<organism evidence="5 6">
    <name type="scientific">Duffyella gerundensis</name>
    <dbReference type="NCBI Taxonomy" id="1619313"/>
    <lineage>
        <taxon>Bacteria</taxon>
        <taxon>Pseudomonadati</taxon>
        <taxon>Pseudomonadota</taxon>
        <taxon>Gammaproteobacteria</taxon>
        <taxon>Enterobacterales</taxon>
        <taxon>Erwiniaceae</taxon>
        <taxon>Duffyella</taxon>
    </lineage>
</organism>
<evidence type="ECO:0000256" key="1">
    <source>
        <dbReference type="ARBA" id="ARBA00022679"/>
    </source>
</evidence>
<dbReference type="EMBL" id="LN907827">
    <property type="protein sequence ID" value="CUU22421.1"/>
    <property type="molecule type" value="Genomic_DNA"/>
</dbReference>
<keyword evidence="3" id="KW-0460">Magnesium</keyword>
<feature type="domain" description="MobA-like NTP transferase" evidence="4">
    <location>
        <begin position="7"/>
        <end position="125"/>
    </location>
</feature>